<evidence type="ECO:0000313" key="2">
    <source>
        <dbReference type="Proteomes" id="UP001196413"/>
    </source>
</evidence>
<dbReference type="Proteomes" id="UP001196413">
    <property type="component" value="Unassembled WGS sequence"/>
</dbReference>
<dbReference type="AlphaFoldDB" id="A0AAD5MXS9"/>
<sequence length="61" mass="7011">MRTKTFPRCEVLEPDQLRIHLTCAMLACSKKSTEKQIEKRNQLTGVLQATAGPYRSIRIYS</sequence>
<proteinExistence type="predicted"/>
<gene>
    <name evidence="1" type="ORF">KIN20_013178</name>
</gene>
<name>A0AAD5MXS9_PARTN</name>
<comment type="caution">
    <text evidence="1">The sequence shown here is derived from an EMBL/GenBank/DDBJ whole genome shotgun (WGS) entry which is preliminary data.</text>
</comment>
<organism evidence="1 2">
    <name type="scientific">Parelaphostrongylus tenuis</name>
    <name type="common">Meningeal worm</name>
    <dbReference type="NCBI Taxonomy" id="148309"/>
    <lineage>
        <taxon>Eukaryota</taxon>
        <taxon>Metazoa</taxon>
        <taxon>Ecdysozoa</taxon>
        <taxon>Nematoda</taxon>
        <taxon>Chromadorea</taxon>
        <taxon>Rhabditida</taxon>
        <taxon>Rhabditina</taxon>
        <taxon>Rhabditomorpha</taxon>
        <taxon>Strongyloidea</taxon>
        <taxon>Metastrongylidae</taxon>
        <taxon>Parelaphostrongylus</taxon>
    </lineage>
</organism>
<reference evidence="1" key="1">
    <citation type="submission" date="2021-06" db="EMBL/GenBank/DDBJ databases">
        <title>Parelaphostrongylus tenuis whole genome reference sequence.</title>
        <authorList>
            <person name="Garwood T.J."/>
            <person name="Larsen P.A."/>
            <person name="Fountain-Jones N.M."/>
            <person name="Garbe J.R."/>
            <person name="Macchietto M.G."/>
            <person name="Kania S.A."/>
            <person name="Gerhold R.W."/>
            <person name="Richards J.E."/>
            <person name="Wolf T.M."/>
        </authorList>
    </citation>
    <scope>NUCLEOTIDE SEQUENCE</scope>
    <source>
        <strain evidence="1">MNPRO001-30</strain>
        <tissue evidence="1">Meninges</tissue>
    </source>
</reference>
<protein>
    <submittedName>
        <fullName evidence="1">Uncharacterized protein</fullName>
    </submittedName>
</protein>
<dbReference type="EMBL" id="JAHQIW010002552">
    <property type="protein sequence ID" value="KAJ1355684.1"/>
    <property type="molecule type" value="Genomic_DNA"/>
</dbReference>
<keyword evidence="2" id="KW-1185">Reference proteome</keyword>
<evidence type="ECO:0000313" key="1">
    <source>
        <dbReference type="EMBL" id="KAJ1355684.1"/>
    </source>
</evidence>
<accession>A0AAD5MXS9</accession>